<dbReference type="InterPro" id="IPR020084">
    <property type="entry name" value="NUDIX_hydrolase_CS"/>
</dbReference>
<dbReference type="PANTHER" id="PTHR43736:SF1">
    <property type="entry name" value="DIHYDRONEOPTERIN TRIPHOSPHATE DIPHOSPHATASE"/>
    <property type="match status" value="1"/>
</dbReference>
<comment type="caution">
    <text evidence="5">The sequence shown here is derived from an EMBL/GenBank/DDBJ whole genome shotgun (WGS) entry which is preliminary data.</text>
</comment>
<comment type="similarity">
    <text evidence="1 3">Belongs to the Nudix hydrolase family.</text>
</comment>
<accession>A0A265N9Z7</accession>
<dbReference type="InterPro" id="IPR000086">
    <property type="entry name" value="NUDIX_hydrolase_dom"/>
</dbReference>
<reference evidence="5 6" key="1">
    <citation type="submission" date="2017-08" db="EMBL/GenBank/DDBJ databases">
        <title>Virgibacillus indicus sp. nov. and Virgibacillus profoundi sp. nov, two moderately halophilic bacteria isolated from marine sediment by using the Microfluidic Streak Plate.</title>
        <authorList>
            <person name="Xu B."/>
            <person name="Hu B."/>
            <person name="Wang J."/>
            <person name="Zhu Y."/>
            <person name="Huang L."/>
            <person name="Du W."/>
            <person name="Huang Y."/>
        </authorList>
    </citation>
    <scope>NUCLEOTIDE SEQUENCE [LARGE SCALE GENOMIC DNA]</scope>
    <source>
        <strain evidence="5 6">IO3-P2-C2</strain>
    </source>
</reference>
<evidence type="ECO:0000256" key="1">
    <source>
        <dbReference type="ARBA" id="ARBA00005582"/>
    </source>
</evidence>
<dbReference type="PRINTS" id="PR00502">
    <property type="entry name" value="NUDIXFAMILY"/>
</dbReference>
<dbReference type="InterPro" id="IPR020476">
    <property type="entry name" value="Nudix_hydrolase"/>
</dbReference>
<evidence type="ECO:0000259" key="4">
    <source>
        <dbReference type="PROSITE" id="PS51462"/>
    </source>
</evidence>
<dbReference type="AlphaFoldDB" id="A0A265N9Z7"/>
<evidence type="ECO:0000313" key="5">
    <source>
        <dbReference type="EMBL" id="OZU88850.1"/>
    </source>
</evidence>
<gene>
    <name evidence="5" type="primary">ytkD</name>
    <name evidence="5" type="ORF">CIL03_09525</name>
</gene>
<dbReference type="RefSeq" id="WP_094885942.1">
    <property type="nucleotide sequence ID" value="NZ_NPMS01000004.1"/>
</dbReference>
<dbReference type="PANTHER" id="PTHR43736">
    <property type="entry name" value="ADP-RIBOSE PYROPHOSPHATASE"/>
    <property type="match status" value="1"/>
</dbReference>
<protein>
    <submittedName>
        <fullName evidence="5">Nucleoside triphosphatase YtkD</fullName>
    </submittedName>
</protein>
<organism evidence="5 6">
    <name type="scientific">Virgibacillus indicus</name>
    <dbReference type="NCBI Taxonomy" id="2024554"/>
    <lineage>
        <taxon>Bacteria</taxon>
        <taxon>Bacillati</taxon>
        <taxon>Bacillota</taxon>
        <taxon>Bacilli</taxon>
        <taxon>Bacillales</taxon>
        <taxon>Bacillaceae</taxon>
        <taxon>Virgibacillus</taxon>
    </lineage>
</organism>
<dbReference type="CDD" id="cd04665">
    <property type="entry name" value="NUDIX_RppH"/>
    <property type="match status" value="1"/>
</dbReference>
<sequence length="158" mass="18739">MYKFKDYYRNEVTLSFKDHPFSDAPKHVWVICKHKGKWLLTKHKERGLEFPGGKVEESENAKQAAIREVMEETGGAVETIQYVGQYYVSGRKDYIIKNVYFAEVKALIPQDTYYETEGPVLLEKIPENVKRNKQYSFMMKDEVLKHCMNYIKDRKNRQ</sequence>
<evidence type="ECO:0000256" key="3">
    <source>
        <dbReference type="RuleBase" id="RU003476"/>
    </source>
</evidence>
<name>A0A265N9Z7_9BACI</name>
<dbReference type="OrthoDB" id="9131041at2"/>
<dbReference type="Proteomes" id="UP000216498">
    <property type="component" value="Unassembled WGS sequence"/>
</dbReference>
<evidence type="ECO:0000256" key="2">
    <source>
        <dbReference type="ARBA" id="ARBA00022801"/>
    </source>
</evidence>
<dbReference type="PROSITE" id="PS00893">
    <property type="entry name" value="NUDIX_BOX"/>
    <property type="match status" value="1"/>
</dbReference>
<dbReference type="Gene3D" id="3.90.79.10">
    <property type="entry name" value="Nucleoside Triphosphate Pyrophosphohydrolase"/>
    <property type="match status" value="1"/>
</dbReference>
<keyword evidence="2 3" id="KW-0378">Hydrolase</keyword>
<dbReference type="InterPro" id="IPR014078">
    <property type="entry name" value="Nudix_YtkD"/>
</dbReference>
<dbReference type="InterPro" id="IPR015797">
    <property type="entry name" value="NUDIX_hydrolase-like_dom_sf"/>
</dbReference>
<proteinExistence type="inferred from homology"/>
<dbReference type="Pfam" id="PF00293">
    <property type="entry name" value="NUDIX"/>
    <property type="match status" value="1"/>
</dbReference>
<dbReference type="SUPFAM" id="SSF55811">
    <property type="entry name" value="Nudix"/>
    <property type="match status" value="1"/>
</dbReference>
<dbReference type="PROSITE" id="PS51462">
    <property type="entry name" value="NUDIX"/>
    <property type="match status" value="1"/>
</dbReference>
<feature type="domain" description="Nudix hydrolase" evidence="4">
    <location>
        <begin position="21"/>
        <end position="158"/>
    </location>
</feature>
<dbReference type="GO" id="GO:0016787">
    <property type="term" value="F:hydrolase activity"/>
    <property type="evidence" value="ECO:0007669"/>
    <property type="project" value="UniProtKB-KW"/>
</dbReference>
<dbReference type="NCBIfam" id="TIGR02705">
    <property type="entry name" value="nudix_YtkD"/>
    <property type="match status" value="1"/>
</dbReference>
<evidence type="ECO:0000313" key="6">
    <source>
        <dbReference type="Proteomes" id="UP000216498"/>
    </source>
</evidence>
<keyword evidence="6" id="KW-1185">Reference proteome</keyword>
<dbReference type="EMBL" id="NPMS01000004">
    <property type="protein sequence ID" value="OZU88850.1"/>
    <property type="molecule type" value="Genomic_DNA"/>
</dbReference>